<keyword evidence="2" id="KW-1185">Reference proteome</keyword>
<dbReference type="AlphaFoldDB" id="A0A1Y1UHG5"/>
<dbReference type="SUPFAM" id="SSF49785">
    <property type="entry name" value="Galactose-binding domain-like"/>
    <property type="match status" value="2"/>
</dbReference>
<gene>
    <name evidence="1" type="ORF">BCR36DRAFT_407675</name>
</gene>
<dbReference type="Gene3D" id="2.60.120.430">
    <property type="entry name" value="Galactose-binding lectin"/>
    <property type="match status" value="5"/>
</dbReference>
<reference evidence="1 2" key="2">
    <citation type="submission" date="2016-08" db="EMBL/GenBank/DDBJ databases">
        <title>Pervasive Adenine N6-methylation of Active Genes in Fungi.</title>
        <authorList>
            <consortium name="DOE Joint Genome Institute"/>
            <person name="Mondo S.J."/>
            <person name="Dannebaum R.O."/>
            <person name="Kuo R.C."/>
            <person name="Labutti K."/>
            <person name="Haridas S."/>
            <person name="Kuo A."/>
            <person name="Salamov A."/>
            <person name="Ahrendt S.R."/>
            <person name="Lipzen A."/>
            <person name="Sullivan W."/>
            <person name="Andreopoulos W.B."/>
            <person name="Clum A."/>
            <person name="Lindquist E."/>
            <person name="Daum C."/>
            <person name="Ramamoorthy G.K."/>
            <person name="Gryganskyi A."/>
            <person name="Culley D."/>
            <person name="Magnuson J.K."/>
            <person name="James T.Y."/>
            <person name="O'Malley M.A."/>
            <person name="Stajich J.E."/>
            <person name="Spatafora J.W."/>
            <person name="Visel A."/>
            <person name="Grigoriev I.V."/>
        </authorList>
    </citation>
    <scope>NUCLEOTIDE SEQUENCE [LARGE SCALE GENOMIC DNA]</scope>
    <source>
        <strain evidence="2">finn</strain>
    </source>
</reference>
<dbReference type="Proteomes" id="UP000193719">
    <property type="component" value="Unassembled WGS sequence"/>
</dbReference>
<evidence type="ECO:0000313" key="2">
    <source>
        <dbReference type="Proteomes" id="UP000193719"/>
    </source>
</evidence>
<sequence>MIVNTVESSNKTNQATLSIFSPNTLSNGAMSFDIMAPVDGTLVNISVFEADTDRMVHLGQVKATTEYKTYAFDIACDAFIRFNFQDESGEGVEFRLKNILYTTGTVADFNQTYDIITIYATLSIFSPNTLSNGAMSFDIMAPVDGTLVNISVFEADTDRMVHLGQVKATTEYKTYAFDIACDAFIRFNFQDESGEGVEFRLKNIKYTTGPSSVFKVEKTEPTYDIITIYGNEDFSQKNSKIGLGKLIFDIMAPVDGTLVNISVFEADTDRMVHLGQVKATTEYKTYAFDIACDAFIRFNFQDESGEGVEFRLKNIKYTTGPSSVFKIDNSEPVSNEIITIYEMGDQFLEPYENWSWSTTIEYEDGMNVTIEPDFGALSFYSPEYFKKALSDSEASDWNPVKTVKPTEEWTTYTVRVSVPQYNRLNFQDATGKGVEFQIKNIQYTAGSF</sequence>
<name>A0A1Y1UHG5_9FUNG</name>
<dbReference type="EMBL" id="MCFH01000138">
    <property type="protein sequence ID" value="ORX37472.1"/>
    <property type="molecule type" value="Genomic_DNA"/>
</dbReference>
<comment type="caution">
    <text evidence="1">The sequence shown here is derived from an EMBL/GenBank/DDBJ whole genome shotgun (WGS) entry which is preliminary data.</text>
</comment>
<organism evidence="1 2">
    <name type="scientific">Piromyces finnis</name>
    <dbReference type="NCBI Taxonomy" id="1754191"/>
    <lineage>
        <taxon>Eukaryota</taxon>
        <taxon>Fungi</taxon>
        <taxon>Fungi incertae sedis</taxon>
        <taxon>Chytridiomycota</taxon>
        <taxon>Chytridiomycota incertae sedis</taxon>
        <taxon>Neocallimastigomycetes</taxon>
        <taxon>Neocallimastigales</taxon>
        <taxon>Neocallimastigaceae</taxon>
        <taxon>Piromyces</taxon>
    </lineage>
</organism>
<reference evidence="1 2" key="1">
    <citation type="submission" date="2016-08" db="EMBL/GenBank/DDBJ databases">
        <title>Genomes of anaerobic fungi encode conserved fungal cellulosomes for biomass hydrolysis.</title>
        <authorList>
            <consortium name="DOE Joint Genome Institute"/>
            <person name="Haitjema C.H."/>
            <person name="Gilmore S.P."/>
            <person name="Henske J.K."/>
            <person name="Solomon K.V."/>
            <person name="De Groot R."/>
            <person name="Kuo A."/>
            <person name="Mondo S.J."/>
            <person name="Salamov A.A."/>
            <person name="Labutti K."/>
            <person name="Zhao Z."/>
            <person name="Chiniquy J."/>
            <person name="Barry K."/>
            <person name="Brewer H.M."/>
            <person name="Purvine S.O."/>
            <person name="Wright A.T."/>
            <person name="Boxma B."/>
            <person name="Van Alen T."/>
            <person name="Hackstein J.H."/>
            <person name="Baker S.E."/>
            <person name="Grigoriev I.V."/>
            <person name="O'Malley M.A."/>
        </authorList>
    </citation>
    <scope>NUCLEOTIDE SEQUENCE [LARGE SCALE GENOMIC DNA]</scope>
    <source>
        <strain evidence="2">finn</strain>
    </source>
</reference>
<proteinExistence type="predicted"/>
<evidence type="ECO:0000313" key="1">
    <source>
        <dbReference type="EMBL" id="ORX37472.1"/>
    </source>
</evidence>
<dbReference type="OrthoDB" id="10398887at2759"/>
<dbReference type="InterPro" id="IPR008979">
    <property type="entry name" value="Galactose-bd-like_sf"/>
</dbReference>
<protein>
    <submittedName>
        <fullName evidence="1">Uncharacterized protein</fullName>
    </submittedName>
</protein>
<accession>A0A1Y1UHG5</accession>